<feature type="compositionally biased region" description="Acidic residues" evidence="1">
    <location>
        <begin position="252"/>
        <end position="261"/>
    </location>
</feature>
<reference evidence="2 3" key="1">
    <citation type="journal article" date="2023" name="PLoS ONE">
        <title>Cytospora paraplurivora sp. nov. isolated from orchards with fruit tree decline syndrome in Ontario, Canada.</title>
        <authorList>
            <person name="Ilyukhin E."/>
            <person name="Nguyen H.D.T."/>
            <person name="Castle A.J."/>
            <person name="Ellouze W."/>
        </authorList>
    </citation>
    <scope>NUCLEOTIDE SEQUENCE [LARGE SCALE GENOMIC DNA]</scope>
    <source>
        <strain evidence="2 3">FDS-564</strain>
    </source>
</reference>
<dbReference type="AlphaFoldDB" id="A0AAN9TY14"/>
<feature type="compositionally biased region" description="Polar residues" evidence="1">
    <location>
        <begin position="1"/>
        <end position="11"/>
    </location>
</feature>
<feature type="compositionally biased region" description="Basic and acidic residues" evidence="1">
    <location>
        <begin position="308"/>
        <end position="319"/>
    </location>
</feature>
<protein>
    <submittedName>
        <fullName evidence="2">Uncharacterized protein</fullName>
    </submittedName>
</protein>
<feature type="region of interest" description="Disordered" evidence="1">
    <location>
        <begin position="1"/>
        <end position="26"/>
    </location>
</feature>
<name>A0AAN9TY14_9PEZI</name>
<evidence type="ECO:0000256" key="1">
    <source>
        <dbReference type="SAM" id="MobiDB-lite"/>
    </source>
</evidence>
<dbReference type="Proteomes" id="UP001320245">
    <property type="component" value="Unassembled WGS sequence"/>
</dbReference>
<feature type="region of interest" description="Disordered" evidence="1">
    <location>
        <begin position="203"/>
        <end position="231"/>
    </location>
</feature>
<evidence type="ECO:0000313" key="3">
    <source>
        <dbReference type="Proteomes" id="UP001320245"/>
    </source>
</evidence>
<accession>A0AAN9TY14</accession>
<evidence type="ECO:0000313" key="2">
    <source>
        <dbReference type="EMBL" id="KAK7732294.1"/>
    </source>
</evidence>
<sequence length="337" mass="36913">MDDSSPPTFNTPKRKRNDVAREDARLPALNTHFSFDVSRDLLSDGGGGSPRTNVAHRFSGLALSDNTGTCNSGGGVTAPADGRHGLYGTDVADWATMDIDGDQSKMRKRKRLSPVPSSPKLQESAERTGIPDMPYAAKDQQITSVDPNYLQPRFAPIDHSSSNSVAHGKVDPKAIKSSSNVLPSKITKTYHTIDKSLAGALKPTSHKRVGTPPLVAPDTRAGNLDQSGDPEAVIFDPVRASLTWHEDEITVYDPEDKDDDGTGINGIGFKPTPAIAYARTMKRRQQLADYRKREEREARARRSSRRRGSPERSKLERKPSVRKVRFTETDASPMIAI</sequence>
<organism evidence="2 3">
    <name type="scientific">Cytospora paraplurivora</name>
    <dbReference type="NCBI Taxonomy" id="2898453"/>
    <lineage>
        <taxon>Eukaryota</taxon>
        <taxon>Fungi</taxon>
        <taxon>Dikarya</taxon>
        <taxon>Ascomycota</taxon>
        <taxon>Pezizomycotina</taxon>
        <taxon>Sordariomycetes</taxon>
        <taxon>Sordariomycetidae</taxon>
        <taxon>Diaporthales</taxon>
        <taxon>Cytosporaceae</taxon>
        <taxon>Cytospora</taxon>
    </lineage>
</organism>
<feature type="region of interest" description="Disordered" evidence="1">
    <location>
        <begin position="103"/>
        <end position="126"/>
    </location>
</feature>
<feature type="compositionally biased region" description="Basic and acidic residues" evidence="1">
    <location>
        <begin position="289"/>
        <end position="300"/>
    </location>
</feature>
<proteinExistence type="predicted"/>
<feature type="region of interest" description="Disordered" evidence="1">
    <location>
        <begin position="252"/>
        <end position="271"/>
    </location>
</feature>
<keyword evidence="3" id="KW-1185">Reference proteome</keyword>
<feature type="region of interest" description="Disordered" evidence="1">
    <location>
        <begin position="276"/>
        <end position="337"/>
    </location>
</feature>
<comment type="caution">
    <text evidence="2">The sequence shown here is derived from an EMBL/GenBank/DDBJ whole genome shotgun (WGS) entry which is preliminary data.</text>
</comment>
<dbReference type="EMBL" id="JAJSPL020000052">
    <property type="protein sequence ID" value="KAK7732294.1"/>
    <property type="molecule type" value="Genomic_DNA"/>
</dbReference>
<gene>
    <name evidence="2" type="ORF">SLS53_008585</name>
</gene>